<gene>
    <name evidence="20" type="primary">LOC108676370</name>
</gene>
<dbReference type="InterPro" id="IPR041362">
    <property type="entry name" value="TIG2_plexin"/>
</dbReference>
<evidence type="ECO:0000256" key="8">
    <source>
        <dbReference type="ARBA" id="ARBA00022902"/>
    </source>
</evidence>
<dbReference type="Pfam" id="PF01437">
    <property type="entry name" value="PSI"/>
    <property type="match status" value="2"/>
</dbReference>
<dbReference type="FunFam" id="2.60.40.10:FF:001688">
    <property type="entry name" value="GM13016"/>
    <property type="match status" value="1"/>
</dbReference>
<keyword evidence="9 17" id="KW-1133">Transmembrane helix</keyword>
<dbReference type="Pfam" id="PF17960">
    <property type="entry name" value="TIG_plexin"/>
    <property type="match status" value="1"/>
</dbReference>
<dbReference type="InterPro" id="IPR036352">
    <property type="entry name" value="Semap_dom_sf"/>
</dbReference>
<evidence type="ECO:0000256" key="11">
    <source>
        <dbReference type="ARBA" id="ARBA00023157"/>
    </source>
</evidence>
<dbReference type="GO" id="GO:0009653">
    <property type="term" value="P:anatomical structure morphogenesis"/>
    <property type="evidence" value="ECO:0007669"/>
    <property type="project" value="UniProtKB-ARBA"/>
</dbReference>
<dbReference type="GO" id="GO:0002116">
    <property type="term" value="C:semaphorin receptor complex"/>
    <property type="evidence" value="ECO:0007669"/>
    <property type="project" value="TreeGrafter"/>
</dbReference>
<dbReference type="PANTHER" id="PTHR22625:SF70">
    <property type="entry name" value="PLEXIN A, ISOFORM A"/>
    <property type="match status" value="1"/>
</dbReference>
<dbReference type="InterPro" id="IPR046800">
    <property type="entry name" value="Plexin_RBD"/>
</dbReference>
<dbReference type="GO" id="GO:0030334">
    <property type="term" value="P:regulation of cell migration"/>
    <property type="evidence" value="ECO:0007669"/>
    <property type="project" value="TreeGrafter"/>
</dbReference>
<keyword evidence="15" id="KW-0175">Coiled coil</keyword>
<dbReference type="Pfam" id="PF01403">
    <property type="entry name" value="Sema"/>
    <property type="match status" value="1"/>
</dbReference>
<feature type="region of interest" description="Disordered" evidence="16">
    <location>
        <begin position="1"/>
        <end position="34"/>
    </location>
</feature>
<keyword evidence="4" id="KW-1003">Cell membrane</keyword>
<evidence type="ECO:0000256" key="15">
    <source>
        <dbReference type="SAM" id="Coils"/>
    </source>
</evidence>
<evidence type="ECO:0000256" key="12">
    <source>
        <dbReference type="ARBA" id="ARBA00023170"/>
    </source>
</evidence>
<dbReference type="Proteomes" id="UP000694843">
    <property type="component" value="Unplaced"/>
</dbReference>
<keyword evidence="3" id="KW-0217">Developmental protein</keyword>
<evidence type="ECO:0000313" key="19">
    <source>
        <dbReference type="Proteomes" id="UP000694843"/>
    </source>
</evidence>
<dbReference type="InterPro" id="IPR013783">
    <property type="entry name" value="Ig-like_fold"/>
</dbReference>
<evidence type="ECO:0000256" key="6">
    <source>
        <dbReference type="ARBA" id="ARBA00022729"/>
    </source>
</evidence>
<dbReference type="FunFam" id="2.130.10.10:FF:000451">
    <property type="entry name" value="Plexin A4, B"/>
    <property type="match status" value="1"/>
</dbReference>
<dbReference type="SUPFAM" id="SSF101912">
    <property type="entry name" value="Sema domain"/>
    <property type="match status" value="1"/>
</dbReference>
<dbReference type="CDD" id="cd11236">
    <property type="entry name" value="Sema_plexin_like"/>
    <property type="match status" value="1"/>
</dbReference>
<dbReference type="SUPFAM" id="SSF48350">
    <property type="entry name" value="GTPase activation domain, GAP"/>
    <property type="match status" value="1"/>
</dbReference>
<dbReference type="Pfam" id="PF20170">
    <property type="entry name" value="Plexin_RBD"/>
    <property type="match status" value="1"/>
</dbReference>
<evidence type="ECO:0000313" key="20">
    <source>
        <dbReference type="RefSeq" id="XP_018019925.1"/>
    </source>
</evidence>
<dbReference type="SUPFAM" id="SSF81296">
    <property type="entry name" value="E set domains"/>
    <property type="match status" value="3"/>
</dbReference>
<dbReference type="Pfam" id="PF01833">
    <property type="entry name" value="TIG"/>
    <property type="match status" value="3"/>
</dbReference>
<keyword evidence="13" id="KW-0325">Glycoprotein</keyword>
<dbReference type="FunFam" id="1.10.506.10:FF:000005">
    <property type="entry name" value="Plexin A1"/>
    <property type="match status" value="1"/>
</dbReference>
<comment type="caution">
    <text evidence="14">Lacks conserved residue(s) required for the propagation of feature annotation.</text>
</comment>
<dbReference type="SMART" id="SM00630">
    <property type="entry name" value="Sema"/>
    <property type="match status" value="1"/>
</dbReference>
<dbReference type="GO" id="GO:0120025">
    <property type="term" value="C:plasma membrane bounded cell projection"/>
    <property type="evidence" value="ECO:0007669"/>
    <property type="project" value="UniProtKB-ARBA"/>
</dbReference>
<dbReference type="SUPFAM" id="SSF103575">
    <property type="entry name" value="Plexin repeat"/>
    <property type="match status" value="1"/>
</dbReference>
<feature type="region of interest" description="Disordered" evidence="16">
    <location>
        <begin position="1710"/>
        <end position="1731"/>
    </location>
</feature>
<dbReference type="SMART" id="SM00423">
    <property type="entry name" value="PSI"/>
    <property type="match status" value="3"/>
</dbReference>
<dbReference type="Pfam" id="PF24479">
    <property type="entry name" value="PSI_PlexinA-B"/>
    <property type="match status" value="1"/>
</dbReference>
<dbReference type="InterPro" id="IPR041019">
    <property type="entry name" value="TIG1_plexin"/>
</dbReference>
<feature type="coiled-coil region" evidence="15">
    <location>
        <begin position="1361"/>
        <end position="1396"/>
    </location>
</feature>
<dbReference type="InterPro" id="IPR008936">
    <property type="entry name" value="Rho_GTPase_activation_prot"/>
</dbReference>
<keyword evidence="8" id="KW-0524">Neurogenesis</keyword>
<evidence type="ECO:0000256" key="9">
    <source>
        <dbReference type="ARBA" id="ARBA00022989"/>
    </source>
</evidence>
<name>A0A8B7P1T9_HYAAZ</name>
<dbReference type="GO" id="GO:0007399">
    <property type="term" value="P:nervous system development"/>
    <property type="evidence" value="ECO:0007669"/>
    <property type="project" value="UniProtKB-KW"/>
</dbReference>
<dbReference type="CDD" id="cd12790">
    <property type="entry name" value="RasGAP_plexin_A"/>
    <property type="match status" value="1"/>
</dbReference>
<dbReference type="InterPro" id="IPR031148">
    <property type="entry name" value="Plexin"/>
</dbReference>
<dbReference type="GO" id="GO:0005886">
    <property type="term" value="C:plasma membrane"/>
    <property type="evidence" value="ECO:0007669"/>
    <property type="project" value="UniProtKB-SubCell"/>
</dbReference>
<dbReference type="Gene3D" id="1.10.506.10">
    <property type="entry name" value="GTPase Activation - p120gap, domain 1"/>
    <property type="match status" value="2"/>
</dbReference>
<accession>A0A8B7P1T9</accession>
<organism evidence="19 20">
    <name type="scientific">Hyalella azteca</name>
    <name type="common">Amphipod</name>
    <dbReference type="NCBI Taxonomy" id="294128"/>
    <lineage>
        <taxon>Eukaryota</taxon>
        <taxon>Metazoa</taxon>
        <taxon>Ecdysozoa</taxon>
        <taxon>Arthropoda</taxon>
        <taxon>Crustacea</taxon>
        <taxon>Multicrustacea</taxon>
        <taxon>Malacostraca</taxon>
        <taxon>Eumalacostraca</taxon>
        <taxon>Peracarida</taxon>
        <taxon>Amphipoda</taxon>
        <taxon>Senticaudata</taxon>
        <taxon>Talitrida</taxon>
        <taxon>Talitroidea</taxon>
        <taxon>Hyalellidae</taxon>
        <taxon>Hyalella</taxon>
    </lineage>
</organism>
<dbReference type="InterPro" id="IPR015943">
    <property type="entry name" value="WD40/YVTN_repeat-like_dom_sf"/>
</dbReference>
<comment type="subcellular location">
    <subcellularLocation>
        <location evidence="1">Cell membrane</location>
        <topology evidence="1">Single-pass type I membrane protein</topology>
    </subcellularLocation>
</comment>
<dbReference type="InterPro" id="IPR002909">
    <property type="entry name" value="IPT_dom"/>
</dbReference>
<dbReference type="GeneID" id="108676370"/>
<evidence type="ECO:0000256" key="13">
    <source>
        <dbReference type="ARBA" id="ARBA00023180"/>
    </source>
</evidence>
<dbReference type="SMART" id="SM00429">
    <property type="entry name" value="IPT"/>
    <property type="match status" value="3"/>
</dbReference>
<evidence type="ECO:0000256" key="7">
    <source>
        <dbReference type="ARBA" id="ARBA00022737"/>
    </source>
</evidence>
<evidence type="ECO:0000259" key="18">
    <source>
        <dbReference type="PROSITE" id="PS51004"/>
    </source>
</evidence>
<evidence type="ECO:0000256" key="2">
    <source>
        <dbReference type="ARBA" id="ARBA00010297"/>
    </source>
</evidence>
<dbReference type="PROSITE" id="PS51004">
    <property type="entry name" value="SEMA"/>
    <property type="match status" value="1"/>
</dbReference>
<keyword evidence="19" id="KW-1185">Reference proteome</keyword>
<evidence type="ECO:0000256" key="14">
    <source>
        <dbReference type="PROSITE-ProRule" id="PRU00352"/>
    </source>
</evidence>
<reference evidence="20" key="1">
    <citation type="submission" date="2025-08" db="UniProtKB">
        <authorList>
            <consortium name="RefSeq"/>
        </authorList>
    </citation>
    <scope>IDENTIFICATION</scope>
    <source>
        <tissue evidence="20">Whole organism</tissue>
    </source>
</reference>
<keyword evidence="12" id="KW-0675">Receptor</keyword>
<dbReference type="InterPro" id="IPR016201">
    <property type="entry name" value="PSI"/>
</dbReference>
<keyword evidence="5 17" id="KW-0812">Transmembrane</keyword>
<dbReference type="PANTHER" id="PTHR22625">
    <property type="entry name" value="PLEXIN"/>
    <property type="match status" value="1"/>
</dbReference>
<evidence type="ECO:0000256" key="3">
    <source>
        <dbReference type="ARBA" id="ARBA00022473"/>
    </source>
</evidence>
<keyword evidence="7" id="KW-0677">Repeat</keyword>
<feature type="domain" description="Sema" evidence="18">
    <location>
        <begin position="79"/>
        <end position="555"/>
    </location>
</feature>
<comment type="similarity">
    <text evidence="2">Belongs to the plexin family.</text>
</comment>
<dbReference type="FunFam" id="1.10.506.10:FF:000027">
    <property type="entry name" value="Plexin A, isoform B"/>
    <property type="match status" value="1"/>
</dbReference>
<sequence length="2006" mass="224270">MRASHKAAGGESASPTAPKDDSGGGGGADSMSAIGADAPHRIAPTRTRASASMIDPKRHLLWYSYISFAMLALLMVASSASALMAEATHDSLFIVERFEDEEWQSFQHIAVDKSSGNVYAAGVNRLYQLDLNLNLIQTVVTGPIDDAMQCSATGCAGDAIKAMKPTDNINKVLLLDYLRARVIVCGTVRQGSCQVRDLSNITILTRNVSEPIAANNASTSTVAFIAQGPPYYPRSHVLYIGVTYSGESSYRHEVPAVASRSLEDDRFFEVAVTDVTTSTRMLVNNLHRSSFPITYVHGFGSGKFSYFLTRQRADVKAESHYLSKLVRICQNDSAYYSYTEVPLKCRDSSGKDYNLVQAAFVGKAGNELSSQLGIQIKDDVLFAVFSPSDPSKGAGSAYPTSESALCVYSLKNIQTKFIHNIQECFRGNGYRGLDFISTSNKCIATRIRDINEDFCGMDVNTPLGGEQAIEVVALLTFPVRLTAVAITSTETYTVVYLGTTNGHLKKVVVGDQNSALEYGDITVDEGSPVRQDMFFDKEGDHLYVVTSNKISKVKAQECSIYKGCEQCLGARDPYCGWCSLENKCSLRRDCRDATQDPQHWVSYKTGRCTTIAKVSPDKLQRTTARTLNLIIENLPSVEGPLECVFRAMNKVLTTPAKRTAQGVQCTTPRNDMLPDIPQNQHHFTADLWVRKEEGPEFVSTNFTFFDCNTYSSCTECVSSDFPCDWCVDGHRCTHDSAENCRNDVLVNGVKRVGPSIRSGPTFCPRITVVESEEILVSSGTEKSIKVKVDNIAQFITQTRFVCQFNIEGRVTSVTAKLLSDTIYCDKMEFVYTTPSPSTNASFAVIWGGSKPLDNPDDIHVLVYQCQLMADNCGQCLSLSERYQCGWCQSTGRCMVSDKCSGGSAWLQRDKTCPNINVTSFYPETGPWEGDTNVTIHGINLGKHFNDIYDGITIAGIQCQPFQETYVPTEQVTCRVDSPGIDEYKEGPVVVMVAKEFRGESAGKYKFVNPKITSVTPTSGPLSGGTVIYISGEHMNAGSNITASIAGLPCHIITSNSTVAWCRTSASHKRHQGSVVMRFDKGVRELAGQRFTYVDDPVITSVRSGRAGQAAGMRNGPRGIPNGGIIITVDGRGFDVIAEPKMYVEYDDVEFNSPCFVKNDTRMECRTPEILIPPERERELDPTNGMNLMYGFIMDNVTSVRNLPQNNHNSLQYFSLFPDPEYYAFGEDDDTVKEYKSDYLTINGANLDRASQELDVEVRIGDEFCNVTSLSRSQLTCRPPEEQPSPAPGDKSDTGLPLVVVKIGNKLEYRIGRLQYSGLSEVGAFNQQLIIGLSVGAVVLIIILIVCLIVYRQKSNQNSRVLKNMQEQMDVLELRVAAECKEAFAELQTEMTDLTSDLIGAGGIPFLDYRFYTMKILFPNMDETSVLQMERPDLDRKEKGLKIFNQLILNKTFLLLFIRTLEANRYFSMRDRVNVASLIMVALQGKMEYCSDILKTLLAELIERCIDGKIHPKLLFRRTESVAEKMLSSWFTFLLYKFLKECAGEPLYMLFRAIKQQVDKGPVDAVFSEARYSLSEEKLIRQSIEYKEMTVEVSMCQIYLGGGGDGTVEGGETPVKVLDCDTISQVKEKALDAIYRYYPYSHRPWRDELDLEWRTGTSGRLILYDEDSTTRAESGWKRLNTLSHYNVPDMAQLTLIPKQSSLYNYMSMLSDKSDKSHHQNQHHNHQSQQHQKYETLNLSKFSSASPPLSRATSPLNHDNDAGVKVWHLVRQQETEQREGEQRSNKMVSEIYLTRLLSTKLTLQKFVDDLFETIFSIAHRGSALPLAIKYMFDFLDDQALQHGITDPEVVHTWKSNSLPLRFWVNLIKNPNFVFDIHKSNIVDACLSVVAQTFMDSCSTSDHRLGKDSPSSKLLYAKDIPIYKEWVDRYYSDIKMMQPISDQDMNAMLAEESRMHASEFNTMAALAELYGYAFKYNDQLILALEEDEFSTKQRLAYKLEQIHNIMSND</sequence>
<dbReference type="Pfam" id="PF08337">
    <property type="entry name" value="Plexin_cytopl"/>
    <property type="match status" value="1"/>
</dbReference>
<protein>
    <submittedName>
        <fullName evidence="20">Plexin A3 isoform X2</fullName>
    </submittedName>
</protein>
<dbReference type="Gene3D" id="2.130.10.10">
    <property type="entry name" value="YVTN repeat-like/Quinoprotein amine dehydrogenase"/>
    <property type="match status" value="1"/>
</dbReference>
<evidence type="ECO:0000256" key="4">
    <source>
        <dbReference type="ARBA" id="ARBA00022475"/>
    </source>
</evidence>
<dbReference type="FunFam" id="2.60.40.10:FF:001407">
    <property type="entry name" value="Plexin A, isoform B"/>
    <property type="match status" value="1"/>
</dbReference>
<keyword evidence="11" id="KW-1015">Disulfide bond</keyword>
<evidence type="ECO:0000256" key="10">
    <source>
        <dbReference type="ARBA" id="ARBA00023136"/>
    </source>
</evidence>
<evidence type="ECO:0000256" key="17">
    <source>
        <dbReference type="SAM" id="Phobius"/>
    </source>
</evidence>
<dbReference type="OrthoDB" id="125363at2759"/>
<evidence type="ECO:0000256" key="5">
    <source>
        <dbReference type="ARBA" id="ARBA00022692"/>
    </source>
</evidence>
<dbReference type="InterPro" id="IPR002165">
    <property type="entry name" value="Plexin_repeat"/>
</dbReference>
<dbReference type="Pfam" id="PF18020">
    <property type="entry name" value="TIG_2"/>
    <property type="match status" value="1"/>
</dbReference>
<feature type="transmembrane region" description="Helical" evidence="17">
    <location>
        <begin position="1328"/>
        <end position="1350"/>
    </location>
</feature>
<proteinExistence type="inferred from homology"/>
<dbReference type="Gene3D" id="3.10.20.90">
    <property type="entry name" value="Phosphatidylinositol 3-kinase Catalytic Subunit, Chain A, domain 1"/>
    <property type="match status" value="1"/>
</dbReference>
<dbReference type="InterPro" id="IPR001627">
    <property type="entry name" value="Semap_dom"/>
</dbReference>
<feature type="transmembrane region" description="Helical" evidence="17">
    <location>
        <begin position="60"/>
        <end position="84"/>
    </location>
</feature>
<dbReference type="InterPro" id="IPR013548">
    <property type="entry name" value="Plexin_cytoplasmic_RasGAP_dom"/>
</dbReference>
<keyword evidence="10 17" id="KW-0472">Membrane</keyword>
<evidence type="ECO:0000256" key="1">
    <source>
        <dbReference type="ARBA" id="ARBA00004251"/>
    </source>
</evidence>
<dbReference type="GO" id="GO:0017154">
    <property type="term" value="F:semaphorin receptor activity"/>
    <property type="evidence" value="ECO:0007669"/>
    <property type="project" value="InterPro"/>
</dbReference>
<keyword evidence="6" id="KW-0732">Signal</keyword>
<dbReference type="Gene3D" id="2.60.40.10">
    <property type="entry name" value="Immunoglobulins"/>
    <property type="match status" value="5"/>
</dbReference>
<dbReference type="InterPro" id="IPR014756">
    <property type="entry name" value="Ig_E-set"/>
</dbReference>
<dbReference type="RefSeq" id="XP_018019925.1">
    <property type="nucleotide sequence ID" value="XM_018164436.2"/>
</dbReference>
<dbReference type="FunFam" id="2.60.40.10:FF:000728">
    <property type="entry name" value="Plexin D1"/>
    <property type="match status" value="1"/>
</dbReference>
<evidence type="ECO:0000256" key="16">
    <source>
        <dbReference type="SAM" id="MobiDB-lite"/>
    </source>
</evidence>
<dbReference type="CTD" id="43832"/>